<accession>A0A2A6CL83</accession>
<sequence length="297" mass="33247">MKVSKVSEKIIKDFKTERFDEIRRNIADEITNDGLFPDLQAEMKKKIEELVGDPSATKYGLRSRAKIELAEKNSTLEAIAQSRTVDNTALYEQMRAEISARVRARLGLPPKDAEKPAQEKVPNPEKDTIKRAVGGCDSKGVMIDVSDDGIAHLVSELTVEEQPRRTPVGGRQRTPLMDPGRTPEGDLQPLGPDYAEDSSVPQKYCCPGQESTTGGRTRERDSRNTPEGHLEPLGPEEERKPLARTLERDPRHTPEGHVQPVGPDYGSTPKRNPKYNRKDRRRALLKAARRTIGETRL</sequence>
<dbReference type="EnsemblMetazoa" id="PPA41357.1">
    <property type="protein sequence ID" value="PPA41357.1"/>
    <property type="gene ID" value="WBGene00279726"/>
</dbReference>
<feature type="region of interest" description="Disordered" evidence="1">
    <location>
        <begin position="154"/>
        <end position="282"/>
    </location>
</feature>
<evidence type="ECO:0000313" key="2">
    <source>
        <dbReference type="EnsemblMetazoa" id="PPA41357.1"/>
    </source>
</evidence>
<reference evidence="2" key="2">
    <citation type="submission" date="2022-06" db="UniProtKB">
        <authorList>
            <consortium name="EnsemblMetazoa"/>
        </authorList>
    </citation>
    <scope>IDENTIFICATION</scope>
    <source>
        <strain evidence="2">PS312</strain>
    </source>
</reference>
<keyword evidence="3" id="KW-1185">Reference proteome</keyword>
<proteinExistence type="predicted"/>
<protein>
    <submittedName>
        <fullName evidence="2">Uncharacterized protein</fullName>
    </submittedName>
</protein>
<accession>A0A8R1YWW2</accession>
<feature type="compositionally biased region" description="Basic and acidic residues" evidence="1">
    <location>
        <begin position="111"/>
        <end position="130"/>
    </location>
</feature>
<feature type="region of interest" description="Disordered" evidence="1">
    <location>
        <begin position="107"/>
        <end position="133"/>
    </location>
</feature>
<reference evidence="3" key="1">
    <citation type="journal article" date="2008" name="Nat. Genet.">
        <title>The Pristionchus pacificus genome provides a unique perspective on nematode lifestyle and parasitism.</title>
        <authorList>
            <person name="Dieterich C."/>
            <person name="Clifton S.W."/>
            <person name="Schuster L.N."/>
            <person name="Chinwalla A."/>
            <person name="Delehaunty K."/>
            <person name="Dinkelacker I."/>
            <person name="Fulton L."/>
            <person name="Fulton R."/>
            <person name="Godfrey J."/>
            <person name="Minx P."/>
            <person name="Mitreva M."/>
            <person name="Roeseler W."/>
            <person name="Tian H."/>
            <person name="Witte H."/>
            <person name="Yang S.P."/>
            <person name="Wilson R.K."/>
            <person name="Sommer R.J."/>
        </authorList>
    </citation>
    <scope>NUCLEOTIDE SEQUENCE [LARGE SCALE GENOMIC DNA]</scope>
    <source>
        <strain evidence="3">PS312</strain>
    </source>
</reference>
<name>A0A2A6CL83_PRIPA</name>
<gene>
    <name evidence="2" type="primary">WBGene00279726</name>
</gene>
<dbReference type="Proteomes" id="UP000005239">
    <property type="component" value="Unassembled WGS sequence"/>
</dbReference>
<feature type="compositionally biased region" description="Basic residues" evidence="1">
    <location>
        <begin position="271"/>
        <end position="282"/>
    </location>
</feature>
<evidence type="ECO:0000256" key="1">
    <source>
        <dbReference type="SAM" id="MobiDB-lite"/>
    </source>
</evidence>
<evidence type="ECO:0000313" key="3">
    <source>
        <dbReference type="Proteomes" id="UP000005239"/>
    </source>
</evidence>
<feature type="compositionally biased region" description="Basic and acidic residues" evidence="1">
    <location>
        <begin position="216"/>
        <end position="255"/>
    </location>
</feature>
<organism evidence="2 3">
    <name type="scientific">Pristionchus pacificus</name>
    <name type="common">Parasitic nematode worm</name>
    <dbReference type="NCBI Taxonomy" id="54126"/>
    <lineage>
        <taxon>Eukaryota</taxon>
        <taxon>Metazoa</taxon>
        <taxon>Ecdysozoa</taxon>
        <taxon>Nematoda</taxon>
        <taxon>Chromadorea</taxon>
        <taxon>Rhabditida</taxon>
        <taxon>Rhabditina</taxon>
        <taxon>Diplogasteromorpha</taxon>
        <taxon>Diplogasteroidea</taxon>
        <taxon>Neodiplogasteridae</taxon>
        <taxon>Pristionchus</taxon>
    </lineage>
</organism>
<dbReference type="AlphaFoldDB" id="A0A2A6CL83"/>